<gene>
    <name evidence="1" type="ORF">BSTAB16_3177</name>
</gene>
<keyword evidence="2" id="KW-1185">Reference proteome</keyword>
<evidence type="ECO:0000313" key="1">
    <source>
        <dbReference type="EMBL" id="VBB13005.1"/>
    </source>
</evidence>
<dbReference type="Proteomes" id="UP000268684">
    <property type="component" value="Chromosome I"/>
</dbReference>
<protein>
    <submittedName>
        <fullName evidence="1">Uncharacterized protein</fullName>
    </submittedName>
</protein>
<organism evidence="1 2">
    <name type="scientific">Burkholderia stabilis</name>
    <dbReference type="NCBI Taxonomy" id="95485"/>
    <lineage>
        <taxon>Bacteria</taxon>
        <taxon>Pseudomonadati</taxon>
        <taxon>Pseudomonadota</taxon>
        <taxon>Betaproteobacteria</taxon>
        <taxon>Burkholderiales</taxon>
        <taxon>Burkholderiaceae</taxon>
        <taxon>Burkholderia</taxon>
        <taxon>Burkholderia cepacia complex</taxon>
    </lineage>
</organism>
<proteinExistence type="predicted"/>
<name>A0AAJ5T569_9BURK</name>
<dbReference type="EMBL" id="LR025742">
    <property type="protein sequence ID" value="VBB13005.1"/>
    <property type="molecule type" value="Genomic_DNA"/>
</dbReference>
<evidence type="ECO:0000313" key="2">
    <source>
        <dbReference type="Proteomes" id="UP000268684"/>
    </source>
</evidence>
<sequence>MSVTESGVNLCDSTFLASENMNRAGNSTVNFVDRKVLLNQATKSELERIEANLRGELNGRAGFSAMSTGGKRVQALENLSSLRVLLASLDGESSGKGADGLTDC</sequence>
<dbReference type="AlphaFoldDB" id="A0AAJ5T569"/>
<reference evidence="1 2" key="1">
    <citation type="submission" date="2017-11" db="EMBL/GenBank/DDBJ databases">
        <authorList>
            <person name="Seth-Smith MB H."/>
        </authorList>
    </citation>
    <scope>NUCLEOTIDE SEQUENCE [LARGE SCALE GENOMIC DNA]</scope>
    <source>
        <strain evidence="1">E</strain>
    </source>
</reference>
<accession>A0AAJ5T569</accession>